<dbReference type="InterPro" id="IPR003593">
    <property type="entry name" value="AAA+_ATPase"/>
</dbReference>
<evidence type="ECO:0000256" key="7">
    <source>
        <dbReference type="HAMAP-Rule" id="MF_01884"/>
    </source>
</evidence>
<keyword evidence="7" id="KW-0067">ATP-binding</keyword>
<dbReference type="PROSITE" id="PS51856">
    <property type="entry name" value="RHO_RNA_BD"/>
    <property type="match status" value="1"/>
</dbReference>
<feature type="compositionally biased region" description="Low complexity" evidence="9">
    <location>
        <begin position="60"/>
        <end position="69"/>
    </location>
</feature>
<keyword evidence="1 7" id="KW-0806">Transcription termination</keyword>
<comment type="subunit">
    <text evidence="7">Homohexamer. The homohexamer assembles into an open ring structure.</text>
</comment>
<evidence type="ECO:0000313" key="12">
    <source>
        <dbReference type="Proteomes" id="UP001595868"/>
    </source>
</evidence>
<feature type="region of interest" description="Disordered" evidence="9">
    <location>
        <begin position="1"/>
        <end position="69"/>
    </location>
</feature>
<comment type="caution">
    <text evidence="7">Lacks conserved residue(s) required for the propagation of feature annotation.</text>
</comment>
<dbReference type="EC" id="3.6.4.-" evidence="7"/>
<protein>
    <recommendedName>
        <fullName evidence="7">Transcription termination factor Rho</fullName>
        <ecNumber evidence="7">3.6.4.-</ecNumber>
    </recommendedName>
    <alternativeName>
        <fullName evidence="7">ATP-dependent helicase Rho</fullName>
    </alternativeName>
</protein>
<comment type="caution">
    <text evidence="11">The sequence shown here is derived from an EMBL/GenBank/DDBJ whole genome shotgun (WGS) entry which is preliminary data.</text>
</comment>
<dbReference type="RefSeq" id="WP_377552281.1">
    <property type="nucleotide sequence ID" value="NZ_JBHSBN010000034.1"/>
</dbReference>
<keyword evidence="5 7" id="KW-0805">Transcription regulation</keyword>
<evidence type="ECO:0000256" key="2">
    <source>
        <dbReference type="ARBA" id="ARBA00022801"/>
    </source>
</evidence>
<dbReference type="HAMAP" id="MF_01884">
    <property type="entry name" value="Rho"/>
    <property type="match status" value="1"/>
</dbReference>
<feature type="binding site" evidence="7">
    <location>
        <begin position="204"/>
        <end position="209"/>
    </location>
    <ligand>
        <name>ATP</name>
        <dbReference type="ChEBI" id="CHEBI:30616"/>
    </ligand>
</feature>
<dbReference type="Pfam" id="PF00006">
    <property type="entry name" value="ATP-synt_ab"/>
    <property type="match status" value="1"/>
</dbReference>
<comment type="similarity">
    <text evidence="7 8">Belongs to the Rho family.</text>
</comment>
<proteinExistence type="inferred from homology"/>
<organism evidence="11 12">
    <name type="scientific">Micromonospora zhanjiangensis</name>
    <dbReference type="NCBI Taxonomy" id="1522057"/>
    <lineage>
        <taxon>Bacteria</taxon>
        <taxon>Bacillati</taxon>
        <taxon>Actinomycetota</taxon>
        <taxon>Actinomycetes</taxon>
        <taxon>Micromonosporales</taxon>
        <taxon>Micromonosporaceae</taxon>
        <taxon>Micromonospora</taxon>
    </lineage>
</organism>
<dbReference type="PANTHER" id="PTHR46425:SF1">
    <property type="entry name" value="TRANSCRIPTION TERMINATION FACTOR RHO"/>
    <property type="match status" value="1"/>
</dbReference>
<dbReference type="InterPro" id="IPR011113">
    <property type="entry name" value="Rho_RNA-bd"/>
</dbReference>
<dbReference type="PANTHER" id="PTHR46425">
    <property type="entry name" value="TRANSCRIPTION TERMINATION FACTOR RHO"/>
    <property type="match status" value="1"/>
</dbReference>
<evidence type="ECO:0000256" key="1">
    <source>
        <dbReference type="ARBA" id="ARBA00022472"/>
    </source>
</evidence>
<dbReference type="GO" id="GO:0016787">
    <property type="term" value="F:hydrolase activity"/>
    <property type="evidence" value="ECO:0007669"/>
    <property type="project" value="UniProtKB-KW"/>
</dbReference>
<dbReference type="InterPro" id="IPR004665">
    <property type="entry name" value="Term_rho"/>
</dbReference>
<feature type="binding site" evidence="7">
    <location>
        <begin position="192"/>
        <end position="197"/>
    </location>
    <ligand>
        <name>ATP</name>
        <dbReference type="ChEBI" id="CHEBI:30616"/>
    </ligand>
</feature>
<keyword evidence="7" id="KW-0547">Nucleotide-binding</keyword>
<evidence type="ECO:0000256" key="5">
    <source>
        <dbReference type="ARBA" id="ARBA00023015"/>
    </source>
</evidence>
<dbReference type="Pfam" id="PF07497">
    <property type="entry name" value="Rho_RNA_bind"/>
    <property type="match status" value="1"/>
</dbReference>
<keyword evidence="6 7" id="KW-0804">Transcription</keyword>
<evidence type="ECO:0000256" key="4">
    <source>
        <dbReference type="ARBA" id="ARBA00022884"/>
    </source>
</evidence>
<feature type="compositionally biased region" description="Basic and acidic residues" evidence="9">
    <location>
        <begin position="49"/>
        <end position="59"/>
    </location>
</feature>
<sequence length="448" mass="48512">MTPPSTAVAAPNRRRPADRATRPTRNKPAGQSTQTGRTGQGGRTGQDGQSRRDRQDAQSRRGGQQQGRSEQLVAFAGVVDTVDNELVVRVDNYLPSPDDVLVPSGLASRHGLRRGDEVTGVAEETTRSGGRRRAYGHRAVRLDAVNGLPAEAARRRPDFYDLTPLYPQQRLRLETDPHVLTTRVIDLVMPIGKGQRALIVSPPKAGKTMVLQAIGDAVARNHPEAHLIALLVDERPEEVTDMRRSVKGEVVAATFDRPPHEHIAVAELAVERAKRLVELGRDVVILLDSLTRLGRAYNLAAKSGGRTLSGGIDVSALHPPKRLLAAARNIENGGSLTIIASALVETGSAADTLIYEEFKSTGNAELKLDRAAADRRTFPAVDIRSSGTRKEDVLLAPAEHAAVRNLRGALSNLDRQQSIDQLVQQLAKSESNRHFLARLASPGLAARR</sequence>
<feature type="compositionally biased region" description="Low complexity" evidence="9">
    <location>
        <begin position="1"/>
        <end position="11"/>
    </location>
</feature>
<comment type="function">
    <text evidence="7">Facilitates transcription termination by a mechanism that involves Rho binding to the nascent RNA, activation of Rho's RNA-dependent ATPase activity, and release of the mRNA from the DNA template.</text>
</comment>
<dbReference type="EMBL" id="JBHSBN010000034">
    <property type="protein sequence ID" value="MFC4110124.1"/>
    <property type="molecule type" value="Genomic_DNA"/>
</dbReference>
<name>A0ABV8KVK2_9ACTN</name>
<dbReference type="Proteomes" id="UP001595868">
    <property type="component" value="Unassembled WGS sequence"/>
</dbReference>
<keyword evidence="2 7" id="KW-0378">Hydrolase</keyword>
<reference evidence="12" key="1">
    <citation type="journal article" date="2019" name="Int. J. Syst. Evol. Microbiol.">
        <title>The Global Catalogue of Microorganisms (GCM) 10K type strain sequencing project: providing services to taxonomists for standard genome sequencing and annotation.</title>
        <authorList>
            <consortium name="The Broad Institute Genomics Platform"/>
            <consortium name="The Broad Institute Genome Sequencing Center for Infectious Disease"/>
            <person name="Wu L."/>
            <person name="Ma J."/>
        </authorList>
    </citation>
    <scope>NUCLEOTIDE SEQUENCE [LARGE SCALE GENOMIC DNA]</scope>
    <source>
        <strain evidence="12">2902at01</strain>
    </source>
</reference>
<feature type="domain" description="Rho RNA-BD" evidence="10">
    <location>
        <begin position="72"/>
        <end position="149"/>
    </location>
</feature>
<evidence type="ECO:0000259" key="10">
    <source>
        <dbReference type="PROSITE" id="PS51856"/>
    </source>
</evidence>
<evidence type="ECO:0000256" key="6">
    <source>
        <dbReference type="ARBA" id="ARBA00023163"/>
    </source>
</evidence>
<accession>A0ABV8KVK2</accession>
<evidence type="ECO:0000256" key="3">
    <source>
        <dbReference type="ARBA" id="ARBA00022806"/>
    </source>
</evidence>
<evidence type="ECO:0000256" key="9">
    <source>
        <dbReference type="SAM" id="MobiDB-lite"/>
    </source>
</evidence>
<evidence type="ECO:0000256" key="8">
    <source>
        <dbReference type="PROSITE-ProRule" id="PRU01203"/>
    </source>
</evidence>
<dbReference type="Gene3D" id="2.40.50.140">
    <property type="entry name" value="Nucleic acid-binding proteins"/>
    <property type="match status" value="1"/>
</dbReference>
<dbReference type="Gene3D" id="3.40.50.300">
    <property type="entry name" value="P-loop containing nucleotide triphosphate hydrolases"/>
    <property type="match status" value="1"/>
</dbReference>
<dbReference type="InterPro" id="IPR012340">
    <property type="entry name" value="NA-bd_OB-fold"/>
</dbReference>
<dbReference type="NCBIfam" id="NF006886">
    <property type="entry name" value="PRK09376.1"/>
    <property type="match status" value="1"/>
</dbReference>
<keyword evidence="12" id="KW-1185">Reference proteome</keyword>
<dbReference type="InterPro" id="IPR000194">
    <property type="entry name" value="ATPase_F1/V1/A1_a/bsu_nucl-bd"/>
</dbReference>
<keyword evidence="4 7" id="KW-0694">RNA-binding</keyword>
<feature type="binding site" evidence="7">
    <location>
        <position position="235"/>
    </location>
    <ligand>
        <name>ATP</name>
        <dbReference type="ChEBI" id="CHEBI:30616"/>
    </ligand>
</feature>
<evidence type="ECO:0000313" key="11">
    <source>
        <dbReference type="EMBL" id="MFC4110124.1"/>
    </source>
</evidence>
<gene>
    <name evidence="7 11" type="primary">rho</name>
    <name evidence="11" type="ORF">ACFOX0_29910</name>
</gene>
<dbReference type="SMART" id="SM00382">
    <property type="entry name" value="AAA"/>
    <property type="match status" value="1"/>
</dbReference>
<dbReference type="SUPFAM" id="SSF52540">
    <property type="entry name" value="P-loop containing nucleoside triphosphate hydrolases"/>
    <property type="match status" value="1"/>
</dbReference>
<keyword evidence="3 7" id="KW-0347">Helicase</keyword>
<dbReference type="InterPro" id="IPR027417">
    <property type="entry name" value="P-loop_NTPase"/>
</dbReference>